<evidence type="ECO:0000256" key="2">
    <source>
        <dbReference type="ARBA" id="ARBA00007267"/>
    </source>
</evidence>
<dbReference type="GO" id="GO:0006355">
    <property type="term" value="P:regulation of DNA-templated transcription"/>
    <property type="evidence" value="ECO:0007669"/>
    <property type="project" value="TreeGrafter"/>
</dbReference>
<dbReference type="InterPro" id="IPR033467">
    <property type="entry name" value="Tesmin/TSO1-like_CXC"/>
</dbReference>
<gene>
    <name evidence="6" type="ORF">MANT1106_LOCUS6203</name>
</gene>
<protein>
    <recommendedName>
        <fullName evidence="5">CRC domain-containing protein</fullName>
    </recommendedName>
</protein>
<dbReference type="Pfam" id="PF03638">
    <property type="entry name" value="TCR"/>
    <property type="match status" value="2"/>
</dbReference>
<evidence type="ECO:0000256" key="1">
    <source>
        <dbReference type="ARBA" id="ARBA00004123"/>
    </source>
</evidence>
<feature type="domain" description="CRC" evidence="5">
    <location>
        <begin position="4"/>
        <end position="121"/>
    </location>
</feature>
<accession>A0A7S0X557</accession>
<dbReference type="AlphaFoldDB" id="A0A7S0X557"/>
<dbReference type="PANTHER" id="PTHR12446:SF34">
    <property type="entry name" value="PROTEIN LIN-54 HOMOLOG"/>
    <property type="match status" value="1"/>
</dbReference>
<dbReference type="EMBL" id="HBFC01010710">
    <property type="protein sequence ID" value="CAD8703521.1"/>
    <property type="molecule type" value="Transcribed_RNA"/>
</dbReference>
<dbReference type="PROSITE" id="PS51634">
    <property type="entry name" value="CRC"/>
    <property type="match status" value="1"/>
</dbReference>
<reference evidence="6" key="1">
    <citation type="submission" date="2021-01" db="EMBL/GenBank/DDBJ databases">
        <authorList>
            <person name="Corre E."/>
            <person name="Pelletier E."/>
            <person name="Niang G."/>
            <person name="Scheremetjew M."/>
            <person name="Finn R."/>
            <person name="Kale V."/>
            <person name="Holt S."/>
            <person name="Cochrane G."/>
            <person name="Meng A."/>
            <person name="Brown T."/>
            <person name="Cohen L."/>
        </authorList>
    </citation>
    <scope>NUCLEOTIDE SEQUENCE</scope>
    <source>
        <strain evidence="6">SL-175</strain>
    </source>
</reference>
<name>A0A7S0X557_9CHLO</name>
<feature type="region of interest" description="Disordered" evidence="4">
    <location>
        <begin position="245"/>
        <end position="291"/>
    </location>
</feature>
<keyword evidence="3" id="KW-0539">Nucleus</keyword>
<feature type="region of interest" description="Disordered" evidence="4">
    <location>
        <begin position="140"/>
        <end position="185"/>
    </location>
</feature>
<organism evidence="6">
    <name type="scientific">Mantoniella antarctica</name>
    <dbReference type="NCBI Taxonomy" id="81844"/>
    <lineage>
        <taxon>Eukaryota</taxon>
        <taxon>Viridiplantae</taxon>
        <taxon>Chlorophyta</taxon>
        <taxon>Mamiellophyceae</taxon>
        <taxon>Mamiellales</taxon>
        <taxon>Mamiellaceae</taxon>
        <taxon>Mantoniella</taxon>
    </lineage>
</organism>
<comment type="similarity">
    <text evidence="2">Belongs to the lin-54 family.</text>
</comment>
<feature type="compositionally biased region" description="Polar residues" evidence="4">
    <location>
        <begin position="260"/>
        <end position="270"/>
    </location>
</feature>
<comment type="subcellular location">
    <subcellularLocation>
        <location evidence="1">Nucleus</location>
    </subcellularLocation>
</comment>
<dbReference type="InterPro" id="IPR028307">
    <property type="entry name" value="Lin-54_fam"/>
</dbReference>
<proteinExistence type="inferred from homology"/>
<dbReference type="GO" id="GO:0005634">
    <property type="term" value="C:nucleus"/>
    <property type="evidence" value="ECO:0007669"/>
    <property type="project" value="UniProtKB-SubCell"/>
</dbReference>
<evidence type="ECO:0000256" key="4">
    <source>
        <dbReference type="SAM" id="MobiDB-lite"/>
    </source>
</evidence>
<sequence length="377" mass="40916">MPVRKKNCNCRNSRCLKLYCECFASGLHCERCNCTNCCNNLENAAIRQEAVEATLERNPNAFRPKIAPTAGAEVEAEGVGRHNKGCHCKKSSCLKKYCECFQANIFCSDICRCVECKNFEGSSQYALTAAKIARQPLPPSVAVSPRRNAAGARDATGLPFRGKASTDDHRLRLGGNDTSLASPNVPEGLTWNASAPQSRLDLAAAGARQSHAHIDQVVSKTNVDDLSRSLLAVSDTVKQKNLQQTSSVAPGSRAHRATLKSPTRQTQAAVESQRMRGSLGREAKAHKTEEELSVEEKALLCDEGDNLFSQTSSQARRAAAHDSKEALKLRKPKPGKASLMEREGSVILDLTRNIQNISASCKRRRGIVDDPSGGDEL</sequence>
<evidence type="ECO:0000259" key="5">
    <source>
        <dbReference type="PROSITE" id="PS51634"/>
    </source>
</evidence>
<dbReference type="SMART" id="SM01114">
    <property type="entry name" value="CXC"/>
    <property type="match status" value="2"/>
</dbReference>
<dbReference type="PANTHER" id="PTHR12446">
    <property type="entry name" value="TESMIN/TSO1-RELATED"/>
    <property type="match status" value="1"/>
</dbReference>
<feature type="compositionally biased region" description="Basic and acidic residues" evidence="4">
    <location>
        <begin position="279"/>
        <end position="291"/>
    </location>
</feature>
<evidence type="ECO:0000313" key="6">
    <source>
        <dbReference type="EMBL" id="CAD8703521.1"/>
    </source>
</evidence>
<evidence type="ECO:0000256" key="3">
    <source>
        <dbReference type="ARBA" id="ARBA00023242"/>
    </source>
</evidence>
<dbReference type="InterPro" id="IPR005172">
    <property type="entry name" value="CRC"/>
</dbReference>